<evidence type="ECO:0000256" key="9">
    <source>
        <dbReference type="ARBA" id="ARBA00023136"/>
    </source>
</evidence>
<dbReference type="PANTHER" id="PTHR19229">
    <property type="entry name" value="ATP-BINDING CASSETTE TRANSPORTER SUBFAMILY A ABCA"/>
    <property type="match status" value="1"/>
</dbReference>
<evidence type="ECO:0000256" key="4">
    <source>
        <dbReference type="ARBA" id="ARBA00022692"/>
    </source>
</evidence>
<reference evidence="13 14" key="1">
    <citation type="journal article" date="2009" name="PLoS Pathog.">
        <title>Draft genome sequencing of giardia intestinalis assemblage B isolate GS: is human giardiasis caused by two different species?</title>
        <authorList>
            <person name="Franzen O."/>
            <person name="Jerlstrom-Hultqvist J."/>
            <person name="Castro E."/>
            <person name="Sherwood E."/>
            <person name="Ankarklev J."/>
            <person name="Reiner D.S."/>
            <person name="Palm D."/>
            <person name="Andersson J.O."/>
            <person name="Andersson B."/>
            <person name="Svard S.G."/>
        </authorList>
    </citation>
    <scope>NUCLEOTIDE SEQUENCE [LARGE SCALE GENOMIC DNA]</scope>
    <source>
        <strain evidence="14">ATCC 50581 / GS clone H7</strain>
    </source>
</reference>
<sequence>MKTTLFDSPSCQDLSRHDGHSASIERLIERNKSFSSSSRVISEALGNGSFVASGTYKDIRELHDSSSYFGAGDVGLESPKSNIATVPASMANSQTDAIIISPKKKARGLLFKRKHKSEDNKDAAPLAADVSDESVLNQIKVDNWRTLFSRQIKVLLVKNILVLIRHPILLVLLLLIPPLSVFIVTGPSYQTKTPTTWHEPVDIGQFDMTKRIAYYPSTDPTMTTFVKYLKEAFDPPLLDDQVIGFENETACALNVSADPDKYHASFTFELRNSRIDNLTLFYVWRVSDYFRKVYADPLDSSYFDPYRAQRLTEHAITRYLLENVFISKIEGFSSDELRYAAAAIKSGRVTYDNSVSVQWLPDVEYYTDDDFSNKISTLAAPVLGASTIVLFYVFMYQLVAEKETKLRQSLHTIGMLDSAYWLSNIIIGVALSAILSILVNVAGVLSKATYWVNSPWLINFIIFWLLYFGVVSFSFVMASLLHHAQTVGFTTFLMVIVLAGVGLMTSTHRVMYPENGGFSGFWLFFPTHAFQAMFLISLKTVPFALNNMPSIPLKFTLKDVGTFTGACVSASTASVQMDKIVAETGDFYCGPEAYDCGHTVLFMIMMQLVICVSQCFLAAYIDLILPAAHGASMRLWAPFTLNFWGLIKTPPPPDSHKPGYRRPQPLAEWDKDVLKQYKYVLSPPGTGEYKKVRTSSILIYDLNVTYSKFCGIKWFPAKRAVRNLTLSIPRNTIYGLLGPNGAGKSTTLSVLTGTLKPTSGYVTIEGYSIVHQRQKVSQLIGYAPQFDILWPDLTPAEHIKFFCNMRGVNYAEDLEDLERRMKLAEEEGVLYAANADAVYLNDSPKKKSLCTTKKQPKARESTNSSVDNLVMFRLQTVGLQESINFQVRSLSGGMKRRLTVALSLIGNSRVIFMDEASTGLDPISKRKMWDAIQMAKYERSIVLTTHSMEECEALSNKVGIIADGCLRCNNAPRKLKKKYGIGYRLDIEVHSTDVLRVRDEIVNVYCPAAVLVSRAGGALTLAIPKGNLGKGLEGMLNKISSADWILTWSIRQTTMEEIFLTIASINMPSL</sequence>
<dbReference type="GO" id="GO:0016020">
    <property type="term" value="C:membrane"/>
    <property type="evidence" value="ECO:0007669"/>
    <property type="project" value="UniProtKB-SubCell"/>
</dbReference>
<dbReference type="PROSITE" id="PS00211">
    <property type="entry name" value="ABC_TRANSPORTER_1"/>
    <property type="match status" value="1"/>
</dbReference>
<dbReference type="InterPro" id="IPR003593">
    <property type="entry name" value="AAA+_ATPase"/>
</dbReference>
<evidence type="ECO:0000313" key="14">
    <source>
        <dbReference type="Proteomes" id="UP000002488"/>
    </source>
</evidence>
<dbReference type="Pfam" id="PF00005">
    <property type="entry name" value="ABC_tran"/>
    <property type="match status" value="1"/>
</dbReference>
<dbReference type="PROSITE" id="PS50893">
    <property type="entry name" value="ABC_TRANSPORTER_2"/>
    <property type="match status" value="1"/>
</dbReference>
<evidence type="ECO:0000256" key="2">
    <source>
        <dbReference type="ARBA" id="ARBA00008869"/>
    </source>
</evidence>
<keyword evidence="9 11" id="KW-0472">Membrane</keyword>
<keyword evidence="6" id="KW-0547">Nucleotide-binding</keyword>
<organism evidence="13 14">
    <name type="scientific">Giardia intestinalis (strain ATCC 50581 / GS clone H7)</name>
    <name type="common">Giardia lamblia</name>
    <dbReference type="NCBI Taxonomy" id="598745"/>
    <lineage>
        <taxon>Eukaryota</taxon>
        <taxon>Metamonada</taxon>
        <taxon>Diplomonadida</taxon>
        <taxon>Hexamitidae</taxon>
        <taxon>Giardiinae</taxon>
        <taxon>Giardia</taxon>
    </lineage>
</organism>
<keyword evidence="4 11" id="KW-0812">Transmembrane</keyword>
<keyword evidence="7 13" id="KW-0067">ATP-binding</keyword>
<dbReference type="GO" id="GO:0016887">
    <property type="term" value="F:ATP hydrolysis activity"/>
    <property type="evidence" value="ECO:0007669"/>
    <property type="project" value="InterPro"/>
</dbReference>
<feature type="transmembrane region" description="Helical" evidence="11">
    <location>
        <begin position="419"/>
        <end position="445"/>
    </location>
</feature>
<evidence type="ECO:0000256" key="10">
    <source>
        <dbReference type="SAM" id="Coils"/>
    </source>
</evidence>
<feature type="transmembrane region" description="Helical" evidence="11">
    <location>
        <begin position="457"/>
        <end position="481"/>
    </location>
</feature>
<dbReference type="EMBL" id="ACGJ01002885">
    <property type="protein sequence ID" value="EES99372.1"/>
    <property type="molecule type" value="Genomic_DNA"/>
</dbReference>
<evidence type="ECO:0000256" key="7">
    <source>
        <dbReference type="ARBA" id="ARBA00022840"/>
    </source>
</evidence>
<dbReference type="GO" id="GO:0140359">
    <property type="term" value="F:ABC-type transporter activity"/>
    <property type="evidence" value="ECO:0007669"/>
    <property type="project" value="InterPro"/>
</dbReference>
<evidence type="ECO:0000259" key="12">
    <source>
        <dbReference type="PROSITE" id="PS50893"/>
    </source>
</evidence>
<protein>
    <submittedName>
        <fullName evidence="13">ATP-binding cassette protein 5</fullName>
    </submittedName>
</protein>
<dbReference type="CDD" id="cd03263">
    <property type="entry name" value="ABC_subfamily_A"/>
    <property type="match status" value="1"/>
</dbReference>
<dbReference type="OMA" id="THAFQAM"/>
<dbReference type="InterPro" id="IPR027417">
    <property type="entry name" value="P-loop_NTPase"/>
</dbReference>
<keyword evidence="10" id="KW-0175">Coiled coil</keyword>
<comment type="similarity">
    <text evidence="2">Belongs to the ABC transporter superfamily. ABCA family.</text>
</comment>
<evidence type="ECO:0000256" key="6">
    <source>
        <dbReference type="ARBA" id="ARBA00022741"/>
    </source>
</evidence>
<dbReference type="PANTHER" id="PTHR19229:SF36">
    <property type="entry name" value="ATP-BINDING CASSETTE SUB-FAMILY A MEMBER 2"/>
    <property type="match status" value="1"/>
</dbReference>
<dbReference type="GO" id="GO:0005319">
    <property type="term" value="F:lipid transporter activity"/>
    <property type="evidence" value="ECO:0007669"/>
    <property type="project" value="TreeGrafter"/>
</dbReference>
<dbReference type="VEuPathDB" id="GiardiaDB:GL50581_3399"/>
<dbReference type="OrthoDB" id="8061355at2759"/>
<feature type="transmembrane region" description="Helical" evidence="11">
    <location>
        <begin position="160"/>
        <end position="184"/>
    </location>
</feature>
<dbReference type="InterPro" id="IPR003439">
    <property type="entry name" value="ABC_transporter-like_ATP-bd"/>
</dbReference>
<dbReference type="InterPro" id="IPR013525">
    <property type="entry name" value="ABC2_TM"/>
</dbReference>
<evidence type="ECO:0000256" key="3">
    <source>
        <dbReference type="ARBA" id="ARBA00022448"/>
    </source>
</evidence>
<feature type="coiled-coil region" evidence="10">
    <location>
        <begin position="807"/>
        <end position="834"/>
    </location>
</feature>
<evidence type="ECO:0000256" key="11">
    <source>
        <dbReference type="SAM" id="Phobius"/>
    </source>
</evidence>
<keyword evidence="8 11" id="KW-1133">Transmembrane helix</keyword>
<feature type="domain" description="ABC transporter" evidence="12">
    <location>
        <begin position="699"/>
        <end position="988"/>
    </location>
</feature>
<dbReference type="AlphaFoldDB" id="C6LX84"/>
<keyword evidence="5" id="KW-0677">Repeat</keyword>
<evidence type="ECO:0000256" key="1">
    <source>
        <dbReference type="ARBA" id="ARBA00004141"/>
    </source>
</evidence>
<dbReference type="SMART" id="SM00382">
    <property type="entry name" value="AAA"/>
    <property type="match status" value="1"/>
</dbReference>
<comment type="caution">
    <text evidence="13">The sequence shown here is derived from an EMBL/GenBank/DDBJ whole genome shotgun (WGS) entry which is preliminary data.</text>
</comment>
<dbReference type="InterPro" id="IPR026082">
    <property type="entry name" value="ABCA"/>
</dbReference>
<dbReference type="GO" id="GO:0005524">
    <property type="term" value="F:ATP binding"/>
    <property type="evidence" value="ECO:0007669"/>
    <property type="project" value="UniProtKB-KW"/>
</dbReference>
<dbReference type="Pfam" id="PF12698">
    <property type="entry name" value="ABC2_membrane_3"/>
    <property type="match status" value="1"/>
</dbReference>
<evidence type="ECO:0000313" key="13">
    <source>
        <dbReference type="EMBL" id="EES99372.1"/>
    </source>
</evidence>
<accession>C6LX84</accession>
<feature type="transmembrane region" description="Helical" evidence="11">
    <location>
        <begin position="487"/>
        <end position="506"/>
    </location>
</feature>
<dbReference type="InterPro" id="IPR017871">
    <property type="entry name" value="ABC_transporter-like_CS"/>
</dbReference>
<name>C6LX84_GIAIB</name>
<evidence type="ECO:0000256" key="8">
    <source>
        <dbReference type="ARBA" id="ARBA00022989"/>
    </source>
</evidence>
<proteinExistence type="inferred from homology"/>
<gene>
    <name evidence="13" type="ORF">GL50581_3399</name>
</gene>
<dbReference type="Gene3D" id="3.40.50.300">
    <property type="entry name" value="P-loop containing nucleotide triphosphate hydrolases"/>
    <property type="match status" value="1"/>
</dbReference>
<feature type="transmembrane region" description="Helical" evidence="11">
    <location>
        <begin position="518"/>
        <end position="538"/>
    </location>
</feature>
<comment type="subcellular location">
    <subcellularLocation>
        <location evidence="1">Membrane</location>
        <topology evidence="1">Multi-pass membrane protein</topology>
    </subcellularLocation>
</comment>
<dbReference type="Proteomes" id="UP000002488">
    <property type="component" value="Unassembled WGS sequence"/>
</dbReference>
<evidence type="ECO:0000256" key="5">
    <source>
        <dbReference type="ARBA" id="ARBA00022737"/>
    </source>
</evidence>
<dbReference type="SUPFAM" id="SSF52540">
    <property type="entry name" value="P-loop containing nucleoside triphosphate hydrolases"/>
    <property type="match status" value="1"/>
</dbReference>
<feature type="transmembrane region" description="Helical" evidence="11">
    <location>
        <begin position="378"/>
        <end position="399"/>
    </location>
</feature>
<keyword evidence="3" id="KW-0813">Transport</keyword>